<comment type="caution">
    <text evidence="3">The sequence shown here is derived from an EMBL/GenBank/DDBJ whole genome shotgun (WGS) entry which is preliminary data.</text>
</comment>
<gene>
    <name evidence="3" type="ORF">HGRIS_001636</name>
</gene>
<keyword evidence="2" id="KW-1133">Transmembrane helix</keyword>
<evidence type="ECO:0000313" key="3">
    <source>
        <dbReference type="EMBL" id="KAL0955389.1"/>
    </source>
</evidence>
<keyword evidence="2" id="KW-0812">Transmembrane</keyword>
<organism evidence="3 4">
    <name type="scientific">Hohenbuehelia grisea</name>
    <dbReference type="NCBI Taxonomy" id="104357"/>
    <lineage>
        <taxon>Eukaryota</taxon>
        <taxon>Fungi</taxon>
        <taxon>Dikarya</taxon>
        <taxon>Basidiomycota</taxon>
        <taxon>Agaricomycotina</taxon>
        <taxon>Agaricomycetes</taxon>
        <taxon>Agaricomycetidae</taxon>
        <taxon>Agaricales</taxon>
        <taxon>Pleurotineae</taxon>
        <taxon>Pleurotaceae</taxon>
        <taxon>Hohenbuehelia</taxon>
    </lineage>
</organism>
<name>A0ABR3JID3_9AGAR</name>
<feature type="region of interest" description="Disordered" evidence="1">
    <location>
        <begin position="28"/>
        <end position="51"/>
    </location>
</feature>
<keyword evidence="2" id="KW-0472">Membrane</keyword>
<evidence type="ECO:0000256" key="2">
    <source>
        <dbReference type="SAM" id="Phobius"/>
    </source>
</evidence>
<feature type="region of interest" description="Disordered" evidence="1">
    <location>
        <begin position="63"/>
        <end position="128"/>
    </location>
</feature>
<feature type="transmembrane region" description="Helical" evidence="2">
    <location>
        <begin position="6"/>
        <end position="23"/>
    </location>
</feature>
<protein>
    <submittedName>
        <fullName evidence="3">Uncharacterized protein</fullName>
    </submittedName>
</protein>
<feature type="compositionally biased region" description="Polar residues" evidence="1">
    <location>
        <begin position="75"/>
        <end position="110"/>
    </location>
</feature>
<dbReference type="EMBL" id="JASNQZ010000006">
    <property type="protein sequence ID" value="KAL0955389.1"/>
    <property type="molecule type" value="Genomic_DNA"/>
</dbReference>
<dbReference type="Proteomes" id="UP001556367">
    <property type="component" value="Unassembled WGS sequence"/>
</dbReference>
<evidence type="ECO:0000313" key="4">
    <source>
        <dbReference type="Proteomes" id="UP001556367"/>
    </source>
</evidence>
<evidence type="ECO:0000256" key="1">
    <source>
        <dbReference type="SAM" id="MobiDB-lite"/>
    </source>
</evidence>
<keyword evidence="4" id="KW-1185">Reference proteome</keyword>
<accession>A0ABR3JID3</accession>
<proteinExistence type="predicted"/>
<reference evidence="4" key="1">
    <citation type="submission" date="2024-06" db="EMBL/GenBank/DDBJ databases">
        <title>Multi-omics analyses provide insights into the biosynthesis of the anticancer antibiotic pleurotin in Hohenbuehelia grisea.</title>
        <authorList>
            <person name="Weaver J.A."/>
            <person name="Alberti F."/>
        </authorList>
    </citation>
    <scope>NUCLEOTIDE SEQUENCE [LARGE SCALE GENOMIC DNA]</scope>
    <source>
        <strain evidence="4">T-177</strain>
    </source>
</reference>
<sequence length="128" mass="14082">MILGSAFGPLALLLAIFGVVYVFRRHRDKSPKEHEPTFESAPPSTPSFITRLFPTRRHVVNTSSIDARDDEKVQQGRQSLARQRTEMQTELAQLQRSASFLTNSHDNSGSDAEGELAASLGSEPASVE</sequence>